<reference evidence="8" key="1">
    <citation type="journal article" date="2021" name="Nat. Commun.">
        <title>Genetic determinants of endophytism in the Arabidopsis root mycobiome.</title>
        <authorList>
            <person name="Mesny F."/>
            <person name="Miyauchi S."/>
            <person name="Thiergart T."/>
            <person name="Pickel B."/>
            <person name="Atanasova L."/>
            <person name="Karlsson M."/>
            <person name="Huettel B."/>
            <person name="Barry K.W."/>
            <person name="Haridas S."/>
            <person name="Chen C."/>
            <person name="Bauer D."/>
            <person name="Andreopoulos W."/>
            <person name="Pangilinan J."/>
            <person name="LaButti K."/>
            <person name="Riley R."/>
            <person name="Lipzen A."/>
            <person name="Clum A."/>
            <person name="Drula E."/>
            <person name="Henrissat B."/>
            <person name="Kohler A."/>
            <person name="Grigoriev I.V."/>
            <person name="Martin F.M."/>
            <person name="Hacquard S."/>
        </authorList>
    </citation>
    <scope>NUCLEOTIDE SEQUENCE</scope>
    <source>
        <strain evidence="8">MPI-SDFR-AT-0117</strain>
    </source>
</reference>
<keyword evidence="7" id="KW-0503">Monooxygenase</keyword>
<organism evidence="8 9">
    <name type="scientific">Plectosphaerella plurivora</name>
    <dbReference type="NCBI Taxonomy" id="936078"/>
    <lineage>
        <taxon>Eukaryota</taxon>
        <taxon>Fungi</taxon>
        <taxon>Dikarya</taxon>
        <taxon>Ascomycota</taxon>
        <taxon>Pezizomycotina</taxon>
        <taxon>Sordariomycetes</taxon>
        <taxon>Hypocreomycetidae</taxon>
        <taxon>Glomerellales</taxon>
        <taxon>Plectosphaerellaceae</taxon>
        <taxon>Plectosphaerella</taxon>
    </lineage>
</organism>
<evidence type="ECO:0000256" key="3">
    <source>
        <dbReference type="ARBA" id="ARBA00022617"/>
    </source>
</evidence>
<evidence type="ECO:0000256" key="2">
    <source>
        <dbReference type="ARBA" id="ARBA00010617"/>
    </source>
</evidence>
<dbReference type="EMBL" id="JAGSXJ010000001">
    <property type="protein sequence ID" value="KAH6697163.1"/>
    <property type="molecule type" value="Genomic_DNA"/>
</dbReference>
<evidence type="ECO:0000256" key="4">
    <source>
        <dbReference type="ARBA" id="ARBA00022723"/>
    </source>
</evidence>
<dbReference type="PROSITE" id="PS00086">
    <property type="entry name" value="CYTOCHROME_P450"/>
    <property type="match status" value="1"/>
</dbReference>
<comment type="cofactor">
    <cofactor evidence="1 6">
        <name>heme</name>
        <dbReference type="ChEBI" id="CHEBI:30413"/>
    </cofactor>
</comment>
<sequence>MPSWLPSSTSAGIFGSALALVVAHMVTSAVRNVFLCPIPRPVPGPWLAKLTSKWMTCVELSGARATTINKLHERYGPVAQLGSNEVSFKSPDCVRAIYGTGTTCVKPPAYDAFGKKGMFQMQDPAEHRARQKQIAHVFAPRSLLEMESLIQDVTAQLVEALRKRAGTAVDSLHWTRMAALDNAGEILLGKSFDAVKGDGQVPLYVHHLDNAYLSLALYANFPILYKILESLPIPSLRQFLSSKEYVYEYGDNAMKECISRFGRESKRQTIITRMISGDPYKGTAPLSDDIISLEVSNAVFAATDTTGNAMSYALYRMASHPDWQAKLRDEIRSSGSKAAGYPFQTLQALPILHGVMNETLRLHPPAPASLPRMTTRNGCEIGGMYFPGKTLVSMQAYTTNRHPNCFPEPEAFKPDRWIANGTITAGSSEQRDMSLSWGKGTRSCLGQHMAVMELKIMLARVVDDFEVTLESLKTHDDMKTTDHFTLIPKGGRCGLVFSPAV</sequence>
<keyword evidence="3 6" id="KW-0349">Heme</keyword>
<evidence type="ECO:0000313" key="9">
    <source>
        <dbReference type="Proteomes" id="UP000770015"/>
    </source>
</evidence>
<dbReference type="PRINTS" id="PR00463">
    <property type="entry name" value="EP450I"/>
</dbReference>
<gene>
    <name evidence="8" type="ORF">F5X68DRAFT_226549</name>
</gene>
<dbReference type="GO" id="GO:0004497">
    <property type="term" value="F:monooxygenase activity"/>
    <property type="evidence" value="ECO:0007669"/>
    <property type="project" value="UniProtKB-KW"/>
</dbReference>
<evidence type="ECO:0000256" key="5">
    <source>
        <dbReference type="ARBA" id="ARBA00023004"/>
    </source>
</evidence>
<dbReference type="Gene3D" id="1.10.630.10">
    <property type="entry name" value="Cytochrome P450"/>
    <property type="match status" value="1"/>
</dbReference>
<dbReference type="PRINTS" id="PR00385">
    <property type="entry name" value="P450"/>
</dbReference>
<evidence type="ECO:0000256" key="1">
    <source>
        <dbReference type="ARBA" id="ARBA00001971"/>
    </source>
</evidence>
<evidence type="ECO:0000256" key="6">
    <source>
        <dbReference type="PIRSR" id="PIRSR602401-1"/>
    </source>
</evidence>
<feature type="binding site" description="axial binding residue" evidence="6">
    <location>
        <position position="444"/>
    </location>
    <ligand>
        <name>heme</name>
        <dbReference type="ChEBI" id="CHEBI:30413"/>
    </ligand>
    <ligandPart>
        <name>Fe</name>
        <dbReference type="ChEBI" id="CHEBI:18248"/>
    </ligandPart>
</feature>
<dbReference type="InterPro" id="IPR001128">
    <property type="entry name" value="Cyt_P450"/>
</dbReference>
<dbReference type="InterPro" id="IPR002401">
    <property type="entry name" value="Cyt_P450_E_grp-I"/>
</dbReference>
<name>A0A9P8VNH3_9PEZI</name>
<keyword evidence="5 6" id="KW-0408">Iron</keyword>
<keyword evidence="4 6" id="KW-0479">Metal-binding</keyword>
<dbReference type="GO" id="GO:0005506">
    <property type="term" value="F:iron ion binding"/>
    <property type="evidence" value="ECO:0007669"/>
    <property type="project" value="InterPro"/>
</dbReference>
<dbReference type="OrthoDB" id="1470350at2759"/>
<comment type="similarity">
    <text evidence="2 7">Belongs to the cytochrome P450 family.</text>
</comment>
<accession>A0A9P8VNH3</accession>
<protein>
    <submittedName>
        <fullName evidence="8">Cytochrome P450</fullName>
    </submittedName>
</protein>
<dbReference type="InterPro" id="IPR017972">
    <property type="entry name" value="Cyt_P450_CS"/>
</dbReference>
<dbReference type="PANTHER" id="PTHR24305:SF166">
    <property type="entry name" value="CYTOCHROME P450 12A4, MITOCHONDRIAL-RELATED"/>
    <property type="match status" value="1"/>
</dbReference>
<dbReference type="PANTHER" id="PTHR24305">
    <property type="entry name" value="CYTOCHROME P450"/>
    <property type="match status" value="1"/>
</dbReference>
<evidence type="ECO:0000256" key="7">
    <source>
        <dbReference type="RuleBase" id="RU000461"/>
    </source>
</evidence>
<dbReference type="AlphaFoldDB" id="A0A9P8VNH3"/>
<dbReference type="GO" id="GO:0016705">
    <property type="term" value="F:oxidoreductase activity, acting on paired donors, with incorporation or reduction of molecular oxygen"/>
    <property type="evidence" value="ECO:0007669"/>
    <property type="project" value="InterPro"/>
</dbReference>
<evidence type="ECO:0000313" key="8">
    <source>
        <dbReference type="EMBL" id="KAH6697163.1"/>
    </source>
</evidence>
<dbReference type="Proteomes" id="UP000770015">
    <property type="component" value="Unassembled WGS sequence"/>
</dbReference>
<dbReference type="InterPro" id="IPR036396">
    <property type="entry name" value="Cyt_P450_sf"/>
</dbReference>
<dbReference type="InterPro" id="IPR050121">
    <property type="entry name" value="Cytochrome_P450_monoxygenase"/>
</dbReference>
<keyword evidence="7" id="KW-0560">Oxidoreductase</keyword>
<keyword evidence="9" id="KW-1185">Reference proteome</keyword>
<dbReference type="Pfam" id="PF00067">
    <property type="entry name" value="p450"/>
    <property type="match status" value="1"/>
</dbReference>
<comment type="caution">
    <text evidence="8">The sequence shown here is derived from an EMBL/GenBank/DDBJ whole genome shotgun (WGS) entry which is preliminary data.</text>
</comment>
<dbReference type="SUPFAM" id="SSF48264">
    <property type="entry name" value="Cytochrome P450"/>
    <property type="match status" value="1"/>
</dbReference>
<proteinExistence type="inferred from homology"/>
<dbReference type="GO" id="GO:0020037">
    <property type="term" value="F:heme binding"/>
    <property type="evidence" value="ECO:0007669"/>
    <property type="project" value="InterPro"/>
</dbReference>